<dbReference type="AlphaFoldDB" id="A0A4V2HSP2"/>
<dbReference type="RefSeq" id="WP_130608524.1">
    <property type="nucleotide sequence ID" value="NZ_SGIU01000001.1"/>
</dbReference>
<sequence length="88" mass="10368">MSEQEYITNYNSEEFLEVQKKVIKGEYEVQLMRTGITKTIGIGDSKNMVFVQFLQTYLDNDGKEVAVVKKYVTPDLDKEYFDEFEYSK</sequence>
<dbReference type="Proteomes" id="UP000291981">
    <property type="component" value="Unassembled WGS sequence"/>
</dbReference>
<name>A0A4V2HSP2_9FLAO</name>
<reference evidence="1 2" key="1">
    <citation type="submission" date="2019-02" db="EMBL/GenBank/DDBJ databases">
        <title>Draft genome sequence of Muricauda sp. 176CP4-71.</title>
        <authorList>
            <person name="Park J.-S."/>
        </authorList>
    </citation>
    <scope>NUCLEOTIDE SEQUENCE [LARGE SCALE GENOMIC DNA]</scope>
    <source>
        <strain evidence="1 2">176CP4-71</strain>
    </source>
</reference>
<keyword evidence="2" id="KW-1185">Reference proteome</keyword>
<organism evidence="1 2">
    <name type="scientific">Flagellimonas allohymeniacidonis</name>
    <dbReference type="NCBI Taxonomy" id="2517819"/>
    <lineage>
        <taxon>Bacteria</taxon>
        <taxon>Pseudomonadati</taxon>
        <taxon>Bacteroidota</taxon>
        <taxon>Flavobacteriia</taxon>
        <taxon>Flavobacteriales</taxon>
        <taxon>Flavobacteriaceae</taxon>
        <taxon>Flagellimonas</taxon>
    </lineage>
</organism>
<accession>A0A4V2HSP2</accession>
<evidence type="ECO:0000313" key="2">
    <source>
        <dbReference type="Proteomes" id="UP000291981"/>
    </source>
</evidence>
<gene>
    <name evidence="1" type="ORF">EW142_01255</name>
</gene>
<evidence type="ECO:0000313" key="1">
    <source>
        <dbReference type="EMBL" id="TAI48460.1"/>
    </source>
</evidence>
<dbReference type="EMBL" id="SGIU01000001">
    <property type="protein sequence ID" value="TAI48460.1"/>
    <property type="molecule type" value="Genomic_DNA"/>
</dbReference>
<protein>
    <submittedName>
        <fullName evidence="1">Uncharacterized protein</fullName>
    </submittedName>
</protein>
<proteinExistence type="predicted"/>
<comment type="caution">
    <text evidence="1">The sequence shown here is derived from an EMBL/GenBank/DDBJ whole genome shotgun (WGS) entry which is preliminary data.</text>
</comment>